<dbReference type="CDD" id="cd01647">
    <property type="entry name" value="RT_LTR"/>
    <property type="match status" value="1"/>
</dbReference>
<reference evidence="4 5" key="1">
    <citation type="submission" date="2023-09" db="EMBL/GenBank/DDBJ databases">
        <authorList>
            <person name="Wang M."/>
        </authorList>
    </citation>
    <scope>NUCLEOTIDE SEQUENCE [LARGE SCALE GENOMIC DNA]</scope>
    <source>
        <strain evidence="4">GT-2023</strain>
        <tissue evidence="4">Liver</tissue>
    </source>
</reference>
<evidence type="ECO:0000313" key="5">
    <source>
        <dbReference type="Proteomes" id="UP001558613"/>
    </source>
</evidence>
<gene>
    <name evidence="4" type="ORF">QQF64_009523</name>
</gene>
<dbReference type="InterPro" id="IPR043128">
    <property type="entry name" value="Rev_trsase/Diguanyl_cyclase"/>
</dbReference>
<dbReference type="Proteomes" id="UP001558613">
    <property type="component" value="Unassembled WGS sequence"/>
</dbReference>
<dbReference type="SUPFAM" id="SSF56672">
    <property type="entry name" value="DNA/RNA polymerases"/>
    <property type="match status" value="1"/>
</dbReference>
<name>A0ABR3M3S5_9TELE</name>
<dbReference type="Pfam" id="PF00078">
    <property type="entry name" value="RVT_1"/>
    <property type="match status" value="1"/>
</dbReference>
<dbReference type="Gene3D" id="3.10.10.10">
    <property type="entry name" value="HIV Type 1 Reverse Transcriptase, subunit A, domain 1"/>
    <property type="match status" value="1"/>
</dbReference>
<protein>
    <recommendedName>
        <fullName evidence="2">ribonuclease H</fullName>
        <ecNumber evidence="2">3.1.26.4</ecNumber>
    </recommendedName>
</protein>
<proteinExistence type="inferred from homology"/>
<evidence type="ECO:0000313" key="4">
    <source>
        <dbReference type="EMBL" id="KAL1258946.1"/>
    </source>
</evidence>
<dbReference type="PANTHER" id="PTHR37984">
    <property type="entry name" value="PROTEIN CBG26694"/>
    <property type="match status" value="1"/>
</dbReference>
<dbReference type="InterPro" id="IPR050951">
    <property type="entry name" value="Retrovirus_Pol_polyprotein"/>
</dbReference>
<feature type="domain" description="Reverse transcriptase" evidence="3">
    <location>
        <begin position="21"/>
        <end position="156"/>
    </location>
</feature>
<dbReference type="EC" id="3.1.26.4" evidence="2"/>
<dbReference type="InterPro" id="IPR000477">
    <property type="entry name" value="RT_dom"/>
</dbReference>
<accession>A0ABR3M3S5</accession>
<keyword evidence="5" id="KW-1185">Reference proteome</keyword>
<organism evidence="4 5">
    <name type="scientific">Cirrhinus molitorella</name>
    <name type="common">mud carp</name>
    <dbReference type="NCBI Taxonomy" id="172907"/>
    <lineage>
        <taxon>Eukaryota</taxon>
        <taxon>Metazoa</taxon>
        <taxon>Chordata</taxon>
        <taxon>Craniata</taxon>
        <taxon>Vertebrata</taxon>
        <taxon>Euteleostomi</taxon>
        <taxon>Actinopterygii</taxon>
        <taxon>Neopterygii</taxon>
        <taxon>Teleostei</taxon>
        <taxon>Ostariophysi</taxon>
        <taxon>Cypriniformes</taxon>
        <taxon>Cyprinidae</taxon>
        <taxon>Labeoninae</taxon>
        <taxon>Labeonini</taxon>
        <taxon>Cirrhinus</taxon>
    </lineage>
</organism>
<comment type="caution">
    <text evidence="4">The sequence shown here is derived from an EMBL/GenBank/DDBJ whole genome shotgun (WGS) entry which is preliminary data.</text>
</comment>
<dbReference type="EMBL" id="JAYMGO010000016">
    <property type="protein sequence ID" value="KAL1258946.1"/>
    <property type="molecule type" value="Genomic_DNA"/>
</dbReference>
<evidence type="ECO:0000256" key="2">
    <source>
        <dbReference type="ARBA" id="ARBA00012180"/>
    </source>
</evidence>
<dbReference type="Gene3D" id="3.30.70.270">
    <property type="match status" value="1"/>
</dbReference>
<dbReference type="InterPro" id="IPR043502">
    <property type="entry name" value="DNA/RNA_pol_sf"/>
</dbReference>
<feature type="non-terminal residue" evidence="4">
    <location>
        <position position="156"/>
    </location>
</feature>
<comment type="similarity">
    <text evidence="1">Belongs to the beta type-B retroviral polymerase family. HERV class-II K(HML-2) pol subfamily.</text>
</comment>
<sequence length="156" mass="17738">MDMDIVEPVSGPTPWELDCDEIRLCLDKRQANRAIVRERYPIPTVDEILQGINGSIIFSKLDLKWGYHQLELSPESREISTFAVHNGVYHYKRLIFGVSSASEQYQHEIANALAGIDGVENISDDIIVHAGDQETHDQRLHMVMKRLSERGLTLNP</sequence>
<evidence type="ECO:0000259" key="3">
    <source>
        <dbReference type="Pfam" id="PF00078"/>
    </source>
</evidence>
<evidence type="ECO:0000256" key="1">
    <source>
        <dbReference type="ARBA" id="ARBA00010879"/>
    </source>
</evidence>
<dbReference type="PANTHER" id="PTHR37984:SF11">
    <property type="entry name" value="INTEGRASE CATALYTIC DOMAIN-CONTAINING PROTEIN"/>
    <property type="match status" value="1"/>
</dbReference>